<evidence type="ECO:0000256" key="1">
    <source>
        <dbReference type="SAM" id="Coils"/>
    </source>
</evidence>
<name>A0A8S1RCY1_9CILI</name>
<comment type="caution">
    <text evidence="2">The sequence shown here is derived from an EMBL/GenBank/DDBJ whole genome shotgun (WGS) entry which is preliminary data.</text>
</comment>
<proteinExistence type="predicted"/>
<dbReference type="PANTHER" id="PTHR24114:SF2">
    <property type="entry name" value="F-BOX DOMAIN-CONTAINING PROTEIN-RELATED"/>
    <property type="match status" value="1"/>
</dbReference>
<feature type="coiled-coil region" evidence="1">
    <location>
        <begin position="273"/>
        <end position="300"/>
    </location>
</feature>
<organism evidence="2 3">
    <name type="scientific">Paramecium sonneborni</name>
    <dbReference type="NCBI Taxonomy" id="65129"/>
    <lineage>
        <taxon>Eukaryota</taxon>
        <taxon>Sar</taxon>
        <taxon>Alveolata</taxon>
        <taxon>Ciliophora</taxon>
        <taxon>Intramacronucleata</taxon>
        <taxon>Oligohymenophorea</taxon>
        <taxon>Peniculida</taxon>
        <taxon>Parameciidae</taxon>
        <taxon>Paramecium</taxon>
    </lineage>
</organism>
<evidence type="ECO:0000313" key="2">
    <source>
        <dbReference type="EMBL" id="CAD8125537.1"/>
    </source>
</evidence>
<protein>
    <recommendedName>
        <fullName evidence="4">Leucine Rich Repeat family protein</fullName>
    </recommendedName>
</protein>
<dbReference type="PANTHER" id="PTHR24114">
    <property type="entry name" value="LEUCINE RICH REPEAT FAMILY PROTEIN"/>
    <property type="match status" value="1"/>
</dbReference>
<dbReference type="EMBL" id="CAJJDN010000159">
    <property type="protein sequence ID" value="CAD8125537.1"/>
    <property type="molecule type" value="Genomic_DNA"/>
</dbReference>
<keyword evidence="1" id="KW-0175">Coiled coil</keyword>
<gene>
    <name evidence="2" type="ORF">PSON_ATCC_30995.1.T1590136</name>
</gene>
<keyword evidence="3" id="KW-1185">Reference proteome</keyword>
<dbReference type="AlphaFoldDB" id="A0A8S1RCY1"/>
<sequence length="839" mass="98889">MLKQTQTILNQSKQKVQFRQDPKFIDSKIKVQQQLKERQQNFNQKYIQLEAIMASVNETDFVEFQLINSMMPKLNIKYDQINQYKVALSMNNKINFSRKFSRKPSQLQVTKINGQLLDDYQQQIYKIFNTKEQIHFIFKNEMELNINIIPYQIRKQIYREDKNIYEVQLIENQIEEEQNEQEFVEQQVKIDQHFKFSFLNRIQQFNLMHNQNIPSALTRQYNIYLILRELILDALDYNHIKSINIIQDQIIEHNLPSKAYKIQHNSNESEFTEQSSENKMKQIEKKVKALASKLRKQKKQDRSKTLEHLQYVTTEQLKDYRVQMIPHNQGYQAQRAIKDHLKETTNINLQAGSKMGKGGIDKLQKGEYFLKQKGKSQEFHICWLEQRGFHLVWYHMKTDKVARGIGQLDDVLIKDEGSIYVVKLLDRSLTIKLEKPYVGQIWRKSISNQIAYKMYLNNLWMICRLFDKSPQISMMDYFFNENLTTFNISNNALQIEGISNALPLCYITKYTQIIFDSLMNHKIYQLNLSNSQLGPIATIQLIQYFKRNKNRLKLLDLSNCQLTTLVVKEFGSFLLNQNSFTLNHIYMNDNQGIGNEGIDIIGNAIQQRYLQFWDNSANNLESLSPGYRRHQISKKADSMELELLTLMNFKNVGATNFDDLFNAIGVMFKKALEIPSLENELFSNKQQTLSRIIKKLKNKTGQYNRYNLQLLKDFYENQMDPIIEIIKIQLDVSENAIQNIEQLGELIIKYDCFRSIHLSNLELDELLQFTVCLKDSISLELLDVNCNKISDIQIILDSLNKNTSIKTLIISQQYIDLESQFENLGMNNQQFFIADIQLL</sequence>
<dbReference type="OrthoDB" id="304482at2759"/>
<evidence type="ECO:0008006" key="4">
    <source>
        <dbReference type="Google" id="ProtNLM"/>
    </source>
</evidence>
<reference evidence="2" key="1">
    <citation type="submission" date="2021-01" db="EMBL/GenBank/DDBJ databases">
        <authorList>
            <consortium name="Genoscope - CEA"/>
            <person name="William W."/>
        </authorList>
    </citation>
    <scope>NUCLEOTIDE SEQUENCE</scope>
</reference>
<dbReference type="Proteomes" id="UP000692954">
    <property type="component" value="Unassembled WGS sequence"/>
</dbReference>
<dbReference type="InterPro" id="IPR052394">
    <property type="entry name" value="LRR-containing"/>
</dbReference>
<accession>A0A8S1RCY1</accession>
<evidence type="ECO:0000313" key="3">
    <source>
        <dbReference type="Proteomes" id="UP000692954"/>
    </source>
</evidence>